<dbReference type="Pfam" id="PF02771">
    <property type="entry name" value="Acyl-CoA_dh_N"/>
    <property type="match status" value="1"/>
</dbReference>
<dbReference type="InterPro" id="IPR037069">
    <property type="entry name" value="AcylCoA_DH/ox_N_sf"/>
</dbReference>
<dbReference type="InterPro" id="IPR009075">
    <property type="entry name" value="AcylCo_DH/oxidase_C"/>
</dbReference>
<dbReference type="GO" id="GO:0050660">
    <property type="term" value="F:flavin adenine dinucleotide binding"/>
    <property type="evidence" value="ECO:0007669"/>
    <property type="project" value="InterPro"/>
</dbReference>
<dbReference type="Pfam" id="PF21263">
    <property type="entry name" value="Acyl-CoA-dh_C"/>
    <property type="match status" value="1"/>
</dbReference>
<dbReference type="InterPro" id="IPR036250">
    <property type="entry name" value="AcylCo_DH-like_C"/>
</dbReference>
<evidence type="ECO:0000256" key="5">
    <source>
        <dbReference type="ARBA" id="ARBA00023002"/>
    </source>
</evidence>
<dbReference type="InterPro" id="IPR006089">
    <property type="entry name" value="Acyl-CoA_DH_CS"/>
</dbReference>
<reference evidence="10" key="1">
    <citation type="submission" date="2018-05" db="EMBL/GenBank/DDBJ databases">
        <authorList>
            <person name="Lanie J.A."/>
            <person name="Ng W.-L."/>
            <person name="Kazmierczak K.M."/>
            <person name="Andrzejewski T.M."/>
            <person name="Davidsen T.M."/>
            <person name="Wayne K.J."/>
            <person name="Tettelin H."/>
            <person name="Glass J.I."/>
            <person name="Rusch D."/>
            <person name="Podicherti R."/>
            <person name="Tsui H.-C.T."/>
            <person name="Winkler M.E."/>
        </authorList>
    </citation>
    <scope>NUCLEOTIDE SEQUENCE</scope>
</reference>
<feature type="domain" description="Acyl-CoA dehydrogenase-like C-terminal" evidence="9">
    <location>
        <begin position="463"/>
        <end position="564"/>
    </location>
</feature>
<dbReference type="InterPro" id="IPR046373">
    <property type="entry name" value="Acyl-CoA_Oxase/DH_mid-dom_sf"/>
</dbReference>
<keyword evidence="5" id="KW-0560">Oxidoreductase</keyword>
<accession>A0A381VHR6</accession>
<feature type="domain" description="Acyl-CoA dehydrogenase/oxidase N-terminal" evidence="8">
    <location>
        <begin position="33"/>
        <end position="145"/>
    </location>
</feature>
<dbReference type="PANTHER" id="PTHR43884">
    <property type="entry name" value="ACYL-COA DEHYDROGENASE"/>
    <property type="match status" value="1"/>
</dbReference>
<dbReference type="Pfam" id="PF02770">
    <property type="entry name" value="Acyl-CoA_dh_M"/>
    <property type="match status" value="1"/>
</dbReference>
<evidence type="ECO:0000256" key="1">
    <source>
        <dbReference type="ARBA" id="ARBA00001974"/>
    </source>
</evidence>
<evidence type="ECO:0008006" key="11">
    <source>
        <dbReference type="Google" id="ProtNLM"/>
    </source>
</evidence>
<name>A0A381VHR6_9ZZZZ</name>
<evidence type="ECO:0000256" key="2">
    <source>
        <dbReference type="ARBA" id="ARBA00009347"/>
    </source>
</evidence>
<gene>
    <name evidence="10" type="ORF">METZ01_LOCUS92686</name>
</gene>
<dbReference type="FunFam" id="1.20.140.10:FF:000019">
    <property type="entry name" value="Acyl-CoA dehydrogenase"/>
    <property type="match status" value="1"/>
</dbReference>
<keyword evidence="4" id="KW-0274">FAD</keyword>
<dbReference type="FunFam" id="2.40.110.10:FF:000001">
    <property type="entry name" value="Acyl-CoA dehydrogenase, mitochondrial"/>
    <property type="match status" value="1"/>
</dbReference>
<evidence type="ECO:0000259" key="8">
    <source>
        <dbReference type="Pfam" id="PF02771"/>
    </source>
</evidence>
<evidence type="ECO:0000259" key="9">
    <source>
        <dbReference type="Pfam" id="PF21263"/>
    </source>
</evidence>
<dbReference type="Gene3D" id="1.20.140.10">
    <property type="entry name" value="Butyryl-CoA Dehydrogenase, subunit A, domain 3"/>
    <property type="match status" value="2"/>
</dbReference>
<dbReference type="AlphaFoldDB" id="A0A381VHR6"/>
<evidence type="ECO:0000256" key="3">
    <source>
        <dbReference type="ARBA" id="ARBA00022630"/>
    </source>
</evidence>
<dbReference type="Gene3D" id="2.40.110.10">
    <property type="entry name" value="Butyryl-CoA Dehydrogenase, subunit A, domain 2"/>
    <property type="match status" value="1"/>
</dbReference>
<dbReference type="PANTHER" id="PTHR43884:SF12">
    <property type="entry name" value="ISOVALERYL-COA DEHYDROGENASE, MITOCHONDRIAL-RELATED"/>
    <property type="match status" value="1"/>
</dbReference>
<feature type="domain" description="Acyl-CoA oxidase/dehydrogenase middle" evidence="7">
    <location>
        <begin position="149"/>
        <end position="241"/>
    </location>
</feature>
<dbReference type="Gene3D" id="1.10.540.10">
    <property type="entry name" value="Acyl-CoA dehydrogenase/oxidase, N-terminal domain"/>
    <property type="match status" value="1"/>
</dbReference>
<comment type="similarity">
    <text evidence="2">Belongs to the acyl-CoA dehydrogenase family.</text>
</comment>
<keyword evidence="3" id="KW-0285">Flavoprotein</keyword>
<protein>
    <recommendedName>
        <fullName evidence="11">Acyl-CoA dehydrogenase</fullName>
    </recommendedName>
</protein>
<dbReference type="GO" id="GO:0003995">
    <property type="term" value="F:acyl-CoA dehydrogenase activity"/>
    <property type="evidence" value="ECO:0007669"/>
    <property type="project" value="InterPro"/>
</dbReference>
<feature type="domain" description="Acyl-CoA dehydrogenase/oxidase C-terminal" evidence="6">
    <location>
        <begin position="253"/>
        <end position="413"/>
    </location>
</feature>
<dbReference type="SUPFAM" id="SSF47203">
    <property type="entry name" value="Acyl-CoA dehydrogenase C-terminal domain-like"/>
    <property type="match status" value="1"/>
</dbReference>
<evidence type="ECO:0000259" key="6">
    <source>
        <dbReference type="Pfam" id="PF00441"/>
    </source>
</evidence>
<sequence>MATTAPTASTVTGGIWLFEDTNAGATFTPERLSDEHRLIDQTTEEFVSKEIMPNHDQLETKDWDLARRLVQRAGELGLMGTDVPEAYGGIDLDKASSVVVGTRVGQGGSFGSTFGAQTSLSILPLVCFGTETQKQKYLGKLVSGEWVGAYCLSESGSGSDALGAKTHAARQDDGSYVLSGEKMWITNGGFADLYVVFAKVDGEHFTAFLVERGYSGVSNGKEEHKMGLHGSSTTPVILQDVNVPAENVLGDVGKGHKVAFNTLNYGRFKLAVAASGGAQVAIAEAARYAAERHQFGRPIASFGAIKHKLGEMAVRLFAVESMIFRTTGLLDASLADHDAGDADILRETLEELAVECSILKVAGSEMIDYVLDENVQIHGGNGFVKDYAAERHYRDSRVNRIFEGTNEINRLLIPGTLVRRALKDRLPLIAEARRLQDEIMNPPALPEDSDAPLSDQVRSVGAFKKTAVMVLGLAMQRYGEKLTDEQEVLSWAADILIDTFAADSAVVRALQASTDAPTTALLQQDAASIYVNDAAGRIETAAKSALATMAEGDDLRLNLAALRRLLKVTPVNTVVRRRRLADAVVGRAGYTLN</sequence>
<dbReference type="InterPro" id="IPR049426">
    <property type="entry name" value="Acyl-CoA-dh-like_C"/>
</dbReference>
<evidence type="ECO:0000256" key="4">
    <source>
        <dbReference type="ARBA" id="ARBA00022827"/>
    </source>
</evidence>
<comment type="cofactor">
    <cofactor evidence="1">
        <name>FAD</name>
        <dbReference type="ChEBI" id="CHEBI:57692"/>
    </cofactor>
</comment>
<dbReference type="SUPFAM" id="SSF56645">
    <property type="entry name" value="Acyl-CoA dehydrogenase NM domain-like"/>
    <property type="match status" value="1"/>
</dbReference>
<dbReference type="PROSITE" id="PS00072">
    <property type="entry name" value="ACYL_COA_DH_1"/>
    <property type="match status" value="1"/>
</dbReference>
<evidence type="ECO:0000259" key="7">
    <source>
        <dbReference type="Pfam" id="PF02770"/>
    </source>
</evidence>
<dbReference type="InterPro" id="IPR006091">
    <property type="entry name" value="Acyl-CoA_Oxase/DH_mid-dom"/>
</dbReference>
<evidence type="ECO:0000313" key="10">
    <source>
        <dbReference type="EMBL" id="SVA39832.1"/>
    </source>
</evidence>
<organism evidence="10">
    <name type="scientific">marine metagenome</name>
    <dbReference type="NCBI Taxonomy" id="408172"/>
    <lineage>
        <taxon>unclassified sequences</taxon>
        <taxon>metagenomes</taxon>
        <taxon>ecological metagenomes</taxon>
    </lineage>
</organism>
<dbReference type="InterPro" id="IPR013786">
    <property type="entry name" value="AcylCoA_DH/ox_N"/>
</dbReference>
<dbReference type="PROSITE" id="PS00073">
    <property type="entry name" value="ACYL_COA_DH_2"/>
    <property type="match status" value="1"/>
</dbReference>
<dbReference type="Pfam" id="PF00441">
    <property type="entry name" value="Acyl-CoA_dh_1"/>
    <property type="match status" value="1"/>
</dbReference>
<proteinExistence type="inferred from homology"/>
<dbReference type="EMBL" id="UINC01008862">
    <property type="protein sequence ID" value="SVA39832.1"/>
    <property type="molecule type" value="Genomic_DNA"/>
</dbReference>
<dbReference type="FunFam" id="1.10.540.10:FF:000001">
    <property type="entry name" value="Very long-chain-specific acyl-CoA dehydrogenase, mitochondrial"/>
    <property type="match status" value="1"/>
</dbReference>
<dbReference type="InterPro" id="IPR009100">
    <property type="entry name" value="AcylCoA_DH/oxidase_NM_dom_sf"/>
</dbReference>